<comment type="caution">
    <text evidence="2">The sequence shown here is derived from an EMBL/GenBank/DDBJ whole genome shotgun (WGS) entry which is preliminary data.</text>
</comment>
<name>A0A9D1H9L0_9FLAO</name>
<reference evidence="2" key="1">
    <citation type="submission" date="2020-10" db="EMBL/GenBank/DDBJ databases">
        <authorList>
            <person name="Gilroy R."/>
        </authorList>
    </citation>
    <scope>NUCLEOTIDE SEQUENCE</scope>
    <source>
        <strain evidence="2">1383</strain>
    </source>
</reference>
<evidence type="ECO:0000313" key="2">
    <source>
        <dbReference type="EMBL" id="HIT97320.1"/>
    </source>
</evidence>
<dbReference type="Proteomes" id="UP000824161">
    <property type="component" value="Unassembled WGS sequence"/>
</dbReference>
<gene>
    <name evidence="2" type="ORF">IAC44_00620</name>
</gene>
<dbReference type="EMBL" id="DVLY01000012">
    <property type="protein sequence ID" value="HIT97320.1"/>
    <property type="molecule type" value="Genomic_DNA"/>
</dbReference>
<sequence length="282" mass="32096">MGKKEDLIEAFYRGYDRVNAYLEVRLDRLLDFVDRHRYPLVVTFSVHLLLVILVVNLAFKYYDISDARIIAVSMEQLEQIERELEDKPGSDRVSIDARLTHSPQSMSGFTNQAAADLGEDVDISNMRHNFTTLEEARAVTHQTNEYGQEVRVDLFSEQVKNREVDLDQYQRIDSNAAKSAVQAPYVGKSNISYRFEGGVSRYNIEPIPVPIYTVYVGGLVVVDIQVNRAGKVVSAQVNRQRTTCPNEDAYQKAVTYARRARFNVEQAAPELQSGSIAYEFQQ</sequence>
<keyword evidence="1" id="KW-1133">Transmembrane helix</keyword>
<feature type="transmembrane region" description="Helical" evidence="1">
    <location>
        <begin position="38"/>
        <end position="59"/>
    </location>
</feature>
<protein>
    <submittedName>
        <fullName evidence="2">Uncharacterized protein</fullName>
    </submittedName>
</protein>
<proteinExistence type="predicted"/>
<keyword evidence="1" id="KW-0812">Transmembrane</keyword>
<keyword evidence="1" id="KW-0472">Membrane</keyword>
<evidence type="ECO:0000256" key="1">
    <source>
        <dbReference type="SAM" id="Phobius"/>
    </source>
</evidence>
<dbReference type="AlphaFoldDB" id="A0A9D1H9L0"/>
<accession>A0A9D1H9L0</accession>
<organism evidence="2 3">
    <name type="scientific">Candidatus Merdimorpha stercoravium</name>
    <dbReference type="NCBI Taxonomy" id="2840863"/>
    <lineage>
        <taxon>Bacteria</taxon>
        <taxon>Pseudomonadati</taxon>
        <taxon>Bacteroidota</taxon>
        <taxon>Flavobacteriia</taxon>
        <taxon>Flavobacteriales</taxon>
        <taxon>Candidatus Merdimorpha</taxon>
    </lineage>
</organism>
<evidence type="ECO:0000313" key="3">
    <source>
        <dbReference type="Proteomes" id="UP000824161"/>
    </source>
</evidence>
<reference evidence="2" key="2">
    <citation type="journal article" date="2021" name="PeerJ">
        <title>Extensive microbial diversity within the chicken gut microbiome revealed by metagenomics and culture.</title>
        <authorList>
            <person name="Gilroy R."/>
            <person name="Ravi A."/>
            <person name="Getino M."/>
            <person name="Pursley I."/>
            <person name="Horton D.L."/>
            <person name="Alikhan N.F."/>
            <person name="Baker D."/>
            <person name="Gharbi K."/>
            <person name="Hall N."/>
            <person name="Watson M."/>
            <person name="Adriaenssens E.M."/>
            <person name="Foster-Nyarko E."/>
            <person name="Jarju S."/>
            <person name="Secka A."/>
            <person name="Antonio M."/>
            <person name="Oren A."/>
            <person name="Chaudhuri R.R."/>
            <person name="La Ragione R."/>
            <person name="Hildebrand F."/>
            <person name="Pallen M.J."/>
        </authorList>
    </citation>
    <scope>NUCLEOTIDE SEQUENCE</scope>
    <source>
        <strain evidence="2">1383</strain>
    </source>
</reference>